<evidence type="ECO:0000313" key="2">
    <source>
        <dbReference type="EMBL" id="KAF6032907.1"/>
    </source>
</evidence>
<evidence type="ECO:0000256" key="1">
    <source>
        <dbReference type="SAM" id="MobiDB-lite"/>
    </source>
</evidence>
<keyword evidence="3" id="KW-1185">Reference proteome</keyword>
<name>A0A7J7K3V9_BUGNE</name>
<sequence>MPPMTYAAHKYYNKLAKKGNKVPAANKKEEEQQIEEGGVKKESSSTAENDPETGAAIILPTIKDFLCCN</sequence>
<dbReference type="AlphaFoldDB" id="A0A7J7K3V9"/>
<accession>A0A7J7K3V9</accession>
<proteinExistence type="predicted"/>
<feature type="compositionally biased region" description="Basic and acidic residues" evidence="1">
    <location>
        <begin position="26"/>
        <end position="43"/>
    </location>
</feature>
<feature type="region of interest" description="Disordered" evidence="1">
    <location>
        <begin position="19"/>
        <end position="54"/>
    </location>
</feature>
<reference evidence="2" key="1">
    <citation type="submission" date="2020-06" db="EMBL/GenBank/DDBJ databases">
        <title>Draft genome of Bugula neritina, a colonial animal packing powerful symbionts and potential medicines.</title>
        <authorList>
            <person name="Rayko M."/>
        </authorList>
    </citation>
    <scope>NUCLEOTIDE SEQUENCE [LARGE SCALE GENOMIC DNA]</scope>
    <source>
        <strain evidence="2">Kwan_BN1</strain>
    </source>
</reference>
<organism evidence="2 3">
    <name type="scientific">Bugula neritina</name>
    <name type="common">Brown bryozoan</name>
    <name type="synonym">Sertularia neritina</name>
    <dbReference type="NCBI Taxonomy" id="10212"/>
    <lineage>
        <taxon>Eukaryota</taxon>
        <taxon>Metazoa</taxon>
        <taxon>Spiralia</taxon>
        <taxon>Lophotrochozoa</taxon>
        <taxon>Bryozoa</taxon>
        <taxon>Gymnolaemata</taxon>
        <taxon>Cheilostomatida</taxon>
        <taxon>Flustrina</taxon>
        <taxon>Buguloidea</taxon>
        <taxon>Bugulidae</taxon>
        <taxon>Bugula</taxon>
    </lineage>
</organism>
<gene>
    <name evidence="2" type="ORF">EB796_008792</name>
</gene>
<comment type="caution">
    <text evidence="2">The sequence shown here is derived from an EMBL/GenBank/DDBJ whole genome shotgun (WGS) entry which is preliminary data.</text>
</comment>
<protein>
    <submittedName>
        <fullName evidence="2">Uncharacterized protein</fullName>
    </submittedName>
</protein>
<evidence type="ECO:0000313" key="3">
    <source>
        <dbReference type="Proteomes" id="UP000593567"/>
    </source>
</evidence>
<dbReference type="EMBL" id="VXIV02001468">
    <property type="protein sequence ID" value="KAF6032907.1"/>
    <property type="molecule type" value="Genomic_DNA"/>
</dbReference>
<dbReference type="Proteomes" id="UP000593567">
    <property type="component" value="Unassembled WGS sequence"/>
</dbReference>